<keyword evidence="1" id="KW-0472">Membrane</keyword>
<proteinExistence type="predicted"/>
<dbReference type="EMBL" id="SRHE01000152">
    <property type="protein sequence ID" value="TWW09898.1"/>
    <property type="molecule type" value="Genomic_DNA"/>
</dbReference>
<evidence type="ECO:0000256" key="1">
    <source>
        <dbReference type="SAM" id="Phobius"/>
    </source>
</evidence>
<keyword evidence="1" id="KW-1133">Transmembrane helix</keyword>
<name>A0A5C6M5I9_9PLAN</name>
<protein>
    <submittedName>
        <fullName evidence="2">Uncharacterized protein</fullName>
    </submittedName>
</protein>
<keyword evidence="3" id="KW-1185">Reference proteome</keyword>
<feature type="transmembrane region" description="Helical" evidence="1">
    <location>
        <begin position="99"/>
        <end position="118"/>
    </location>
</feature>
<dbReference type="AlphaFoldDB" id="A0A5C6M5I9"/>
<organism evidence="2 3">
    <name type="scientific">Planctomyces bekefii</name>
    <dbReference type="NCBI Taxonomy" id="1653850"/>
    <lineage>
        <taxon>Bacteria</taxon>
        <taxon>Pseudomonadati</taxon>
        <taxon>Planctomycetota</taxon>
        <taxon>Planctomycetia</taxon>
        <taxon>Planctomycetales</taxon>
        <taxon>Planctomycetaceae</taxon>
        <taxon>Planctomyces</taxon>
    </lineage>
</organism>
<comment type="caution">
    <text evidence="2">The sequence shown here is derived from an EMBL/GenBank/DDBJ whole genome shotgun (WGS) entry which is preliminary data.</text>
</comment>
<dbReference type="GO" id="GO:0015128">
    <property type="term" value="F:gluconate transmembrane transporter activity"/>
    <property type="evidence" value="ECO:0007669"/>
    <property type="project" value="InterPro"/>
</dbReference>
<sequence>MLGIVAILASLTLLMLLAYRGASVIALAPVCLLLAVAADPGTPLLAGYTQVFMPGVGRFIAQYFPLFLLGAVFGRLMEASGSARRIAVFITELLGAERAVLAVVLTCAVLTGGGGIVVCGGVCGAADSRLSVSSGGCPAASDSGRDCFGFIHIHDDGAAGDSAVTQSDTDAVVWYDGVCSGGARFGGIGGDVCGGHVVAGSSGACCAGAG</sequence>
<reference evidence="2 3" key="2">
    <citation type="submission" date="2019-08" db="EMBL/GenBank/DDBJ databases">
        <authorList>
            <person name="Henke P."/>
        </authorList>
    </citation>
    <scope>NUCLEOTIDE SEQUENCE [LARGE SCALE GENOMIC DNA]</scope>
    <source>
        <strain evidence="2">Phe10_nw2017</strain>
    </source>
</reference>
<reference evidence="2 3" key="1">
    <citation type="submission" date="2019-08" db="EMBL/GenBank/DDBJ databases">
        <title>100 year-old enigma solved: identification of Planctomyces bekefii, the type genus and species of the phylum Planctomycetes.</title>
        <authorList>
            <person name="Svetlana D.N."/>
            <person name="Overmann J."/>
        </authorList>
    </citation>
    <scope>NUCLEOTIDE SEQUENCE [LARGE SCALE GENOMIC DNA]</scope>
    <source>
        <strain evidence="2">Phe10_nw2017</strain>
    </source>
</reference>
<dbReference type="PANTHER" id="PTHR30354:SF7">
    <property type="entry name" value="BLL7963 PROTEIN"/>
    <property type="match status" value="1"/>
</dbReference>
<dbReference type="InterPro" id="IPR003474">
    <property type="entry name" value="Glcn_transporter"/>
</dbReference>
<keyword evidence="1" id="KW-0812">Transmembrane</keyword>
<dbReference type="Proteomes" id="UP000321083">
    <property type="component" value="Unassembled WGS sequence"/>
</dbReference>
<dbReference type="PANTHER" id="PTHR30354">
    <property type="entry name" value="GNT FAMILY GLUCONATE TRANSPORTER"/>
    <property type="match status" value="1"/>
</dbReference>
<evidence type="ECO:0000313" key="2">
    <source>
        <dbReference type="EMBL" id="TWW09898.1"/>
    </source>
</evidence>
<accession>A0A5C6M5I9</accession>
<feature type="transmembrane region" description="Helical" evidence="1">
    <location>
        <begin position="59"/>
        <end position="78"/>
    </location>
</feature>
<evidence type="ECO:0000313" key="3">
    <source>
        <dbReference type="Proteomes" id="UP000321083"/>
    </source>
</evidence>
<gene>
    <name evidence="2" type="ORF">E3A20_09750</name>
</gene>
<dbReference type="Pfam" id="PF02447">
    <property type="entry name" value="GntP_permease"/>
    <property type="match status" value="1"/>
</dbReference>
<dbReference type="GO" id="GO:0005886">
    <property type="term" value="C:plasma membrane"/>
    <property type="evidence" value="ECO:0007669"/>
    <property type="project" value="TreeGrafter"/>
</dbReference>